<dbReference type="PANTHER" id="PTHR38589:SF1">
    <property type="entry name" value="BLR0621 PROTEIN"/>
    <property type="match status" value="1"/>
</dbReference>
<reference evidence="4" key="1">
    <citation type="submission" date="2023-01" db="EMBL/GenBank/DDBJ databases">
        <title>Human gut microbiome strain richness.</title>
        <authorList>
            <person name="Chen-Liaw A."/>
        </authorList>
    </citation>
    <scope>NUCLEOTIDE SEQUENCE</scope>
    <source>
        <strain evidence="4">1001217st2_G6_1001217B_191108</strain>
    </source>
</reference>
<keyword evidence="1" id="KW-0961">Cell wall biogenesis/degradation</keyword>
<organism evidence="4 5">
    <name type="scientific">Thomasclavelia ramosa</name>
    <dbReference type="NCBI Taxonomy" id="1547"/>
    <lineage>
        <taxon>Bacteria</taxon>
        <taxon>Bacillati</taxon>
        <taxon>Bacillota</taxon>
        <taxon>Erysipelotrichia</taxon>
        <taxon>Erysipelotrichales</taxon>
        <taxon>Coprobacillaceae</taxon>
        <taxon>Thomasclavelia</taxon>
    </lineage>
</organism>
<dbReference type="InterPro" id="IPR006637">
    <property type="entry name" value="ChW"/>
</dbReference>
<feature type="signal peptide" evidence="2">
    <location>
        <begin position="1"/>
        <end position="22"/>
    </location>
</feature>
<dbReference type="GO" id="GO:0009252">
    <property type="term" value="P:peptidoglycan biosynthetic process"/>
    <property type="evidence" value="ECO:0007669"/>
    <property type="project" value="UniProtKB-KW"/>
</dbReference>
<dbReference type="GO" id="GO:0071555">
    <property type="term" value="P:cell wall organization"/>
    <property type="evidence" value="ECO:0007669"/>
    <property type="project" value="UniProtKB-UniRule"/>
</dbReference>
<feature type="chain" id="PRO_5044296393" description="L,D-TPase catalytic domain-containing protein" evidence="2">
    <location>
        <begin position="23"/>
        <end position="544"/>
    </location>
</feature>
<evidence type="ECO:0000313" key="4">
    <source>
        <dbReference type="EMBL" id="MDB7084653.1"/>
    </source>
</evidence>
<accession>A0AB35INN4</accession>
<proteinExistence type="predicted"/>
<dbReference type="PROSITE" id="PS52029">
    <property type="entry name" value="LD_TPASE"/>
    <property type="match status" value="1"/>
</dbReference>
<dbReference type="Pfam" id="PF07538">
    <property type="entry name" value="ChW"/>
    <property type="match status" value="6"/>
</dbReference>
<dbReference type="GO" id="GO:0016740">
    <property type="term" value="F:transferase activity"/>
    <property type="evidence" value="ECO:0007669"/>
    <property type="project" value="InterPro"/>
</dbReference>
<protein>
    <recommendedName>
        <fullName evidence="3">L,D-TPase catalytic domain-containing protein</fullName>
    </recommendedName>
</protein>
<evidence type="ECO:0000256" key="2">
    <source>
        <dbReference type="SAM" id="SignalP"/>
    </source>
</evidence>
<keyword evidence="2" id="KW-0732">Signal</keyword>
<dbReference type="RefSeq" id="WP_272019026.1">
    <property type="nucleotide sequence ID" value="NZ_JAQLKE010000022.1"/>
</dbReference>
<dbReference type="PANTHER" id="PTHR38589">
    <property type="entry name" value="BLR0621 PROTEIN"/>
    <property type="match status" value="1"/>
</dbReference>
<dbReference type="SMART" id="SM00728">
    <property type="entry name" value="ChW"/>
    <property type="match status" value="6"/>
</dbReference>
<evidence type="ECO:0000259" key="3">
    <source>
        <dbReference type="PROSITE" id="PS52029"/>
    </source>
</evidence>
<gene>
    <name evidence="4" type="ORF">PM738_12635</name>
</gene>
<dbReference type="AlphaFoldDB" id="A0AB35INN4"/>
<feature type="active site" description="Nucleophile" evidence="1">
    <location>
        <position position="512"/>
    </location>
</feature>
<feature type="active site" description="Proton donor/acceptor" evidence="1">
    <location>
        <position position="502"/>
    </location>
</feature>
<dbReference type="Pfam" id="PF03734">
    <property type="entry name" value="YkuD"/>
    <property type="match status" value="1"/>
</dbReference>
<dbReference type="GO" id="GO:0008360">
    <property type="term" value="P:regulation of cell shape"/>
    <property type="evidence" value="ECO:0007669"/>
    <property type="project" value="UniProtKB-UniRule"/>
</dbReference>
<dbReference type="Proteomes" id="UP001211987">
    <property type="component" value="Unassembled WGS sequence"/>
</dbReference>
<feature type="domain" description="L,D-TPase catalytic" evidence="3">
    <location>
        <begin position="367"/>
        <end position="536"/>
    </location>
</feature>
<name>A0AB35INN4_9FIRM</name>
<dbReference type="EMBL" id="JAQLKE010000022">
    <property type="protein sequence ID" value="MDB7084653.1"/>
    <property type="molecule type" value="Genomic_DNA"/>
</dbReference>
<dbReference type="CDD" id="cd16913">
    <property type="entry name" value="YkuD_like"/>
    <property type="match status" value="1"/>
</dbReference>
<evidence type="ECO:0000313" key="5">
    <source>
        <dbReference type="Proteomes" id="UP001211987"/>
    </source>
</evidence>
<sequence length="544" mass="60803">MKKILRIFLCFILFCPISSIYAKDDFGEVNLTENSDNYGNDKFLEPKISSETHIQDIGWQSSKTDGQTAGTSGQSKRLEGIKINLMDNDLHSGDIQYQTHIQDIGWQDWKSNGDLSGTTNQSKRLEAIRIKLTGNIAEYYDIYYRVHTQNFGWLDWAKNGNSAGTAGYSYRLEAIEIKLITKDGAAPGNTVKPYIQRYIKYNTHVQDIGWQDSMYDGETAGTSGQSKRLEAIQINLDNQIYNGNIEYSTHIQDIGWQDWKSNGAIAGTSGQSKRLEAIKINLTGEMAEKYDIYYRVHAQNFGWLDWAKNGAASGTEGYSYRLEAIEIKLVKKGEGAPGPTENIFYKYNSWVANLKAARTSSQLIIVSASNGSYADVSMHTKDNEGIWQDNFNVSGRIGKNGINKISEGDGKTPTGIYSFGQAFGLADDPGSSKDYLKVNDNHYWVDDVNSKYYNKLVDIRETGIQWSSAEHLIEYAKAYKYALALDFNKACIPGMGSAIFLHCNTSNATAGCISIPEDNMVYILKNLKSDAKIIIDYSGNISNY</sequence>
<comment type="caution">
    <text evidence="4">The sequence shown here is derived from an EMBL/GenBank/DDBJ whole genome shotgun (WGS) entry which is preliminary data.</text>
</comment>
<keyword evidence="1" id="KW-0573">Peptidoglycan synthesis</keyword>
<comment type="pathway">
    <text evidence="1">Cell wall biogenesis; peptidoglycan biosynthesis.</text>
</comment>
<evidence type="ECO:0000256" key="1">
    <source>
        <dbReference type="PROSITE-ProRule" id="PRU01373"/>
    </source>
</evidence>
<keyword evidence="1" id="KW-0133">Cell shape</keyword>
<dbReference type="InterPro" id="IPR005490">
    <property type="entry name" value="LD_TPept_cat_dom"/>
</dbReference>